<dbReference type="InterPro" id="IPR057948">
    <property type="entry name" value="TPR_TRIP12_N"/>
</dbReference>
<dbReference type="SUPFAM" id="SSF48371">
    <property type="entry name" value="ARM repeat"/>
    <property type="match status" value="2"/>
</dbReference>
<dbReference type="EC" id="2.3.2.26" evidence="3"/>
<keyword evidence="4" id="KW-0808">Transferase</keyword>
<evidence type="ECO:0000313" key="10">
    <source>
        <dbReference type="Proteomes" id="UP000745764"/>
    </source>
</evidence>
<dbReference type="GO" id="GO:0016607">
    <property type="term" value="C:nuclear speck"/>
    <property type="evidence" value="ECO:0007669"/>
    <property type="project" value="TreeGrafter"/>
</dbReference>
<comment type="caution">
    <text evidence="9">The sequence shown here is derived from an EMBL/GenBank/DDBJ whole genome shotgun (WGS) entry which is preliminary data.</text>
</comment>
<evidence type="ECO:0000256" key="2">
    <source>
        <dbReference type="ARBA" id="ARBA00006331"/>
    </source>
</evidence>
<dbReference type="SMART" id="SM00119">
    <property type="entry name" value="HECTc"/>
    <property type="match status" value="1"/>
</dbReference>
<dbReference type="Gene3D" id="3.30.2410.10">
    <property type="entry name" value="Hect, E3 ligase catalytic domain"/>
    <property type="match status" value="1"/>
</dbReference>
<dbReference type="SUPFAM" id="SSF56204">
    <property type="entry name" value="Hect, E3 ligase catalytic domain"/>
    <property type="match status" value="1"/>
</dbReference>
<dbReference type="OrthoDB" id="423283at2759"/>
<dbReference type="EMBL" id="CAINUL010000019">
    <property type="protein sequence ID" value="CAD0115097.1"/>
    <property type="molecule type" value="Genomic_DNA"/>
</dbReference>
<dbReference type="InterPro" id="IPR011989">
    <property type="entry name" value="ARM-like"/>
</dbReference>
<dbReference type="InterPro" id="IPR016024">
    <property type="entry name" value="ARM-type_fold"/>
</dbReference>
<dbReference type="GO" id="GO:0043161">
    <property type="term" value="P:proteasome-mediated ubiquitin-dependent protein catabolic process"/>
    <property type="evidence" value="ECO:0007669"/>
    <property type="project" value="TreeGrafter"/>
</dbReference>
<feature type="compositionally biased region" description="Acidic residues" evidence="7">
    <location>
        <begin position="194"/>
        <end position="216"/>
    </location>
</feature>
<dbReference type="Pfam" id="PF00632">
    <property type="entry name" value="HECT"/>
    <property type="match status" value="1"/>
</dbReference>
<feature type="active site" description="Glycyl thioester intermediate" evidence="6">
    <location>
        <position position="1806"/>
    </location>
</feature>
<evidence type="ECO:0000256" key="1">
    <source>
        <dbReference type="ARBA" id="ARBA00000885"/>
    </source>
</evidence>
<feature type="compositionally biased region" description="Low complexity" evidence="7">
    <location>
        <begin position="746"/>
        <end position="758"/>
    </location>
</feature>
<comment type="catalytic activity">
    <reaction evidence="1">
        <text>S-ubiquitinyl-[E2 ubiquitin-conjugating enzyme]-L-cysteine + [acceptor protein]-L-lysine = [E2 ubiquitin-conjugating enzyme]-L-cysteine + N(6)-ubiquitinyl-[acceptor protein]-L-lysine.</text>
        <dbReference type="EC" id="2.3.2.26"/>
    </reaction>
</comment>
<dbReference type="PANTHER" id="PTHR45670">
    <property type="entry name" value="E3 UBIQUITIN-PROTEIN LIGASE TRIP12"/>
    <property type="match status" value="1"/>
</dbReference>
<evidence type="ECO:0000256" key="6">
    <source>
        <dbReference type="PROSITE-ProRule" id="PRU00104"/>
    </source>
</evidence>
<evidence type="ECO:0000256" key="3">
    <source>
        <dbReference type="ARBA" id="ARBA00012485"/>
    </source>
</evidence>
<dbReference type="PANTHER" id="PTHR45670:SF1">
    <property type="entry name" value="E3 UBIQUITIN-PROTEIN LIGASE HECTD1"/>
    <property type="match status" value="1"/>
</dbReference>
<feature type="compositionally biased region" description="Basic and acidic residues" evidence="7">
    <location>
        <begin position="183"/>
        <end position="193"/>
    </location>
</feature>
<dbReference type="Gene3D" id="3.90.1750.10">
    <property type="entry name" value="Hect, E3 ligase catalytic domains"/>
    <property type="match status" value="1"/>
</dbReference>
<evidence type="ECO:0000256" key="7">
    <source>
        <dbReference type="SAM" id="MobiDB-lite"/>
    </source>
</evidence>
<feature type="compositionally biased region" description="Low complexity" evidence="7">
    <location>
        <begin position="1"/>
        <end position="25"/>
    </location>
</feature>
<dbReference type="InterPro" id="IPR045322">
    <property type="entry name" value="HECTD1/TRIP12-like"/>
</dbReference>
<dbReference type="InterPro" id="IPR035983">
    <property type="entry name" value="Hect_E3_ubiquitin_ligase"/>
</dbReference>
<comment type="similarity">
    <text evidence="2">Belongs to the UPL family. K-HECT subfamily.</text>
</comment>
<dbReference type="Gene3D" id="1.25.10.10">
    <property type="entry name" value="Leucine-rich Repeat Variant"/>
    <property type="match status" value="1"/>
</dbReference>
<dbReference type="InterPro" id="IPR000569">
    <property type="entry name" value="HECT_dom"/>
</dbReference>
<feature type="compositionally biased region" description="Basic residues" evidence="7">
    <location>
        <begin position="123"/>
        <end position="133"/>
    </location>
</feature>
<feature type="region of interest" description="Disordered" evidence="7">
    <location>
        <begin position="1"/>
        <end position="216"/>
    </location>
</feature>
<name>A0A9N8KYY7_9PEZI</name>
<organism evidence="9 10">
    <name type="scientific">Aureobasidium uvarum</name>
    <dbReference type="NCBI Taxonomy" id="2773716"/>
    <lineage>
        <taxon>Eukaryota</taxon>
        <taxon>Fungi</taxon>
        <taxon>Dikarya</taxon>
        <taxon>Ascomycota</taxon>
        <taxon>Pezizomycotina</taxon>
        <taxon>Dothideomycetes</taxon>
        <taxon>Dothideomycetidae</taxon>
        <taxon>Dothideales</taxon>
        <taxon>Saccotheciaceae</taxon>
        <taxon>Aureobasidium</taxon>
    </lineage>
</organism>
<gene>
    <name evidence="9" type="ORF">AWRI4620_LOCUS9352</name>
</gene>
<sequence length="1839" mass="201483">MPPRVTRSSARLAAPALPTTDPTAAGTSINPSALPPPSASTTSSSSRKRKQSQDDPPPPASSDTAQPRRSKRARLSNPSSGHTQPSRRSKNMSSSSHDDQDLSRPAMNRSKHSPTSPDDHASTSKRRSSRRKSSQGPPHLPNFSSHHTSNLVSAPQSGQPSSSRKSSKKSSHKKIPDSPSSRPEPEPPRMPVDHDDDEDDPEDNDDDNEGIDDDDDEDVAAAAAALGYSGGEPGDDPFSGAFLNRAGMPAGISSTLRALSGIMSGMTTRLRGILENLRAKDDPSVQMVALTELSEILLVSNEDNLAGHFSPDQFVKELVDLMQPNDFTGEENPEMMLLACRCIANLMEALPQATASVVYGGAVPVLCQKLLEIHYIDVAEQALSTLEKISIEFPASIVREGGLTACLTYLDFFATSTQRSAVTTAANCCRNLSEDSFPTVRDVMPILLNVLSSSDQRVVEQGSLCVSRIVESFRYHESKLEELVSPELLKAVLRLLLPGTTTMIGPSIHTQFLRVLSITARASPRLAVELLRMDVVDTLYQILTGVSPPSSNDDVAMKIDKNIIMQALIRTPRDQIFETLNVVCEILPSVSPDNLMFINDLTDAGNVGPGSVSMGTRARSSPNDNRLELLRECQPEVRRFAEILFPTLMHAYTSTVNLSVRQKVLTAQLKMLSNFDTSVLEDALSGVAYASHLASILTQQENPMLVTFALQIAELLLKRLESTYRPQFYREGVMAEVSKLAQRELTSTSSAESGTASAPLADVPSSFSAELPVRPEHGGEDDGEHSEPDYPDEGSAGEHDDDNDDHDDDDDDSESDSGVQNSRTSLTSSVQDVITSRARKFVEAYQNDGGLGEASRALSELKRLAEDLRQCYNSNNLSDGSALFQRLAKHFDGDTPETITSYELLTSDIVSTLLEIFKSSESNTGRAARSAFLDAFMSRRGQAIATGNTTSPVTAFSSLVHKLQDLLSRTEHFEVITVHQNASDSSRSGAASMLAKQLRIKLEANDDSGIPKPYRNIMVSIHAIATFRALDDYLRPRISLAERAVRSRDALTSSLAEAVARGDGNATGGASTPPSSKRTHTRSSKPDSTPQNSGDATNRLRRSSRKVTQKDSDAAEDDQQLECADEAALSDEDEDDGEDLDAIVDDFDDEDQDMEDADQDTSAVNLEVANSGKVTAHKEDGTRISTPLQGSQQSATSRTSASARLAAARELLSTPTSQRSAANASAIQPVSQDWHIEFSVDGQLLSNDTTIYRAVHFNQTHPDEVSSRNIWSRVHTISFRRAPGPPPAEPSTLHSTSDAFTATSSELPPSLSQHPATAAILRLMSTLHDLNANLEDIIAEEQSKDTQMSSEPLAQFVNTKLTAKLNRQLEEPLIVASNCLPTWSEDLARLYPFLFPFETRHFFLQSTSFGYSRSMTRWQNAQSENESRRHRDERPFLGRLQRQKVRISRSRILESAIKVMELYGSSPSILEVEYFEEVGTGLGPTLEFYSTVSKEFSKKKIKLWRENESIAGDDYAFGMRGLFPAPMSEEQSTDEHGKKVLHLFKMLGKFVARSMLDSRIIDVSFNPTFFRIGAGNSTIKPSLGAVASVDKDLAKSLKPLMRCVRAKQDIQEDERLTAEQKTQAIKDIKIKDASIEDLGLDFTLPGYPTIELQAKGAEIDVTIDNVELYVERVIDFTLGQGVQKQVDAFCAGFSQVFPYSALNAFTPDELVMLFGRAEEDWSLETLMDSIKADHGFNLDSTSVKNLLQTMSEFTMPERRDFLQFVTGSPKLPIGGFKSLTPMFTVVCKPNEPPLMPDDYLPSVMTCVNYLKMPNYSSQEALRAKLSVAIKEGQGAFHLS</sequence>
<dbReference type="Proteomes" id="UP000745764">
    <property type="component" value="Unassembled WGS sequence"/>
</dbReference>
<accession>A0A9N8KYY7</accession>
<evidence type="ECO:0000313" key="9">
    <source>
        <dbReference type="EMBL" id="CAD0115097.1"/>
    </source>
</evidence>
<feature type="compositionally biased region" description="Low complexity" evidence="7">
    <location>
        <begin position="1189"/>
        <end position="1201"/>
    </location>
</feature>
<protein>
    <recommendedName>
        <fullName evidence="3">HECT-type E3 ubiquitin transferase</fullName>
        <ecNumber evidence="3">2.3.2.26</ecNumber>
    </recommendedName>
</protein>
<feature type="compositionally biased region" description="Basic and acidic residues" evidence="7">
    <location>
        <begin position="773"/>
        <end position="788"/>
    </location>
</feature>
<dbReference type="Pfam" id="PF25579">
    <property type="entry name" value="TPR_TRIP12_N"/>
    <property type="match status" value="1"/>
</dbReference>
<feature type="compositionally biased region" description="Polar residues" evidence="7">
    <location>
        <begin position="142"/>
        <end position="156"/>
    </location>
</feature>
<dbReference type="PROSITE" id="PS50237">
    <property type="entry name" value="HECT"/>
    <property type="match status" value="1"/>
</dbReference>
<dbReference type="GO" id="GO:0061630">
    <property type="term" value="F:ubiquitin protein ligase activity"/>
    <property type="evidence" value="ECO:0007669"/>
    <property type="project" value="UniProtKB-EC"/>
</dbReference>
<evidence type="ECO:0000259" key="8">
    <source>
        <dbReference type="PROSITE" id="PS50237"/>
    </source>
</evidence>
<feature type="region of interest" description="Disordered" evidence="7">
    <location>
        <begin position="1058"/>
        <end position="1120"/>
    </location>
</feature>
<evidence type="ECO:0000256" key="5">
    <source>
        <dbReference type="ARBA" id="ARBA00022786"/>
    </source>
</evidence>
<dbReference type="CDD" id="cd00078">
    <property type="entry name" value="HECTc"/>
    <property type="match status" value="1"/>
</dbReference>
<keyword evidence="5 6" id="KW-0833">Ubl conjugation pathway</keyword>
<reference evidence="9" key="1">
    <citation type="submission" date="2020-06" db="EMBL/GenBank/DDBJ databases">
        <authorList>
            <person name="Onetto C."/>
        </authorList>
    </citation>
    <scope>NUCLEOTIDE SEQUENCE</scope>
</reference>
<dbReference type="GO" id="GO:0000209">
    <property type="term" value="P:protein polyubiquitination"/>
    <property type="evidence" value="ECO:0007669"/>
    <property type="project" value="TreeGrafter"/>
</dbReference>
<evidence type="ECO:0000256" key="4">
    <source>
        <dbReference type="ARBA" id="ARBA00022679"/>
    </source>
</evidence>
<feature type="region of interest" description="Disordered" evidence="7">
    <location>
        <begin position="1280"/>
        <end position="1312"/>
    </location>
</feature>
<feature type="region of interest" description="Disordered" evidence="7">
    <location>
        <begin position="746"/>
        <end position="830"/>
    </location>
</feature>
<feature type="compositionally biased region" description="Polar residues" evidence="7">
    <location>
        <begin position="1292"/>
        <end position="1312"/>
    </location>
</feature>
<proteinExistence type="inferred from homology"/>
<keyword evidence="10" id="KW-1185">Reference proteome</keyword>
<feature type="compositionally biased region" description="Polar residues" evidence="7">
    <location>
        <begin position="818"/>
        <end position="830"/>
    </location>
</feature>
<feature type="compositionally biased region" description="Acidic residues" evidence="7">
    <location>
        <begin position="799"/>
        <end position="815"/>
    </location>
</feature>
<feature type="compositionally biased region" description="Polar residues" evidence="7">
    <location>
        <begin position="1086"/>
        <end position="1096"/>
    </location>
</feature>
<feature type="region of interest" description="Disordered" evidence="7">
    <location>
        <begin position="1152"/>
        <end position="1201"/>
    </location>
</feature>
<feature type="domain" description="HECT" evidence="8">
    <location>
        <begin position="1483"/>
        <end position="1839"/>
    </location>
</feature>